<reference evidence="2 3" key="1">
    <citation type="submission" date="2015-05" db="EMBL/GenBank/DDBJ databases">
        <title>Draft genome sequence of Microvirga vignae strain BR3299, a novel nitrogen fixing bacteria isolated from Brazil semi-aired region.</title>
        <authorList>
            <person name="Zilli J.E."/>
            <person name="Passos S.R."/>
            <person name="Leite J."/>
            <person name="Baldani J.I."/>
            <person name="Xavier G.R."/>
            <person name="Rumjaneck N.G."/>
            <person name="Simoes-Araujo J.L."/>
        </authorList>
    </citation>
    <scope>NUCLEOTIDE SEQUENCE [LARGE SCALE GENOMIC DNA]</scope>
    <source>
        <strain evidence="2 3">BR3299</strain>
    </source>
</reference>
<dbReference type="SMART" id="SM00327">
    <property type="entry name" value="VWA"/>
    <property type="match status" value="1"/>
</dbReference>
<dbReference type="PATRIC" id="fig|1225564.3.peg.1173"/>
<dbReference type="AlphaFoldDB" id="A0A0H1R2S8"/>
<comment type="caution">
    <text evidence="2">The sequence shown here is derived from an EMBL/GenBank/DDBJ whole genome shotgun (WGS) entry which is preliminary data.</text>
</comment>
<dbReference type="PROSITE" id="PS50234">
    <property type="entry name" value="VWFA"/>
    <property type="match status" value="1"/>
</dbReference>
<dbReference type="OrthoDB" id="9758211at2"/>
<keyword evidence="3" id="KW-1185">Reference proteome</keyword>
<evidence type="ECO:0000313" key="2">
    <source>
        <dbReference type="EMBL" id="KLK89510.1"/>
    </source>
</evidence>
<dbReference type="InterPro" id="IPR051928">
    <property type="entry name" value="NorD/CobT"/>
</dbReference>
<name>A0A0H1R2S8_9HYPH</name>
<protein>
    <submittedName>
        <fullName evidence="2">Protein norD</fullName>
    </submittedName>
</protein>
<dbReference type="CDD" id="cd01454">
    <property type="entry name" value="vWA_norD_type"/>
    <property type="match status" value="1"/>
</dbReference>
<evidence type="ECO:0000313" key="3">
    <source>
        <dbReference type="Proteomes" id="UP000035489"/>
    </source>
</evidence>
<dbReference type="InterPro" id="IPR002035">
    <property type="entry name" value="VWF_A"/>
</dbReference>
<gene>
    <name evidence="2" type="ORF">AA309_31010</name>
</gene>
<dbReference type="EMBL" id="LCYG01000145">
    <property type="protein sequence ID" value="KLK89510.1"/>
    <property type="molecule type" value="Genomic_DNA"/>
</dbReference>
<dbReference type="RefSeq" id="WP_047192888.1">
    <property type="nucleotide sequence ID" value="NZ_LCYG01000145.1"/>
</dbReference>
<evidence type="ECO:0000259" key="1">
    <source>
        <dbReference type="PROSITE" id="PS50234"/>
    </source>
</evidence>
<sequence length="637" mass="71623">MLDFLELEETVGQLWHRLVGGVVSYPRYPEHGVTLDDVRAPLSVFFRGLGGEAGVQLAGTSARASSHRLNLRQRLGLSEERLEQPGRDQATLFLPPKIELFPSQELNRSLYLWLAAYFAYVPMEPIVEANPLRRDLLTLKRARETVALVLAECPGLRPIYADLCFAMRTARPQRSLPSPEQRIEQIVLSLLGDPGALPPALWDMEAGEASLLQQMSADYQSFLLVPLWGNTWVRETGDAARNSDEPAGPGDLAASDTRKRFAARREADQAQRSDPFILNRFEKILSMAEMVNVNRPSDDDDDENAEKALDDLDEIPLSKHKSKPATKLKFDLDLPPEAVDTNSLTADLTYPEWDYNRRTYLPNHCRVLAARASEEGETWDPDTEARRRIRSVRRQFEALRPKHEILRAQADGEELDIDAVVRAHSDLRSGGCGSDRVYLASRKQAHDLAVTLLVDVSLSTDAWVDDRRILDVEKEALLVLAHGLAACGDSHSIMTFTSRRRSWVRAETVKDFDETMSQSVVRRISALKPGYYTRIGAGIRHATAKLAERPNRQRLLLVLTDGKPNDIDHYEGRFGIEDTRKAVMEARRAGVNVFGVTVDREAQSYFPTLFGRGGYAIINQVAKLPSTLPMIYRHLVR</sequence>
<proteinExistence type="predicted"/>
<feature type="domain" description="VWFA" evidence="1">
    <location>
        <begin position="449"/>
        <end position="637"/>
    </location>
</feature>
<accession>A0A0H1R2S8</accession>
<organism evidence="2 3">
    <name type="scientific">Microvirga vignae</name>
    <dbReference type="NCBI Taxonomy" id="1225564"/>
    <lineage>
        <taxon>Bacteria</taxon>
        <taxon>Pseudomonadati</taxon>
        <taxon>Pseudomonadota</taxon>
        <taxon>Alphaproteobacteria</taxon>
        <taxon>Hyphomicrobiales</taxon>
        <taxon>Methylobacteriaceae</taxon>
        <taxon>Microvirga</taxon>
    </lineage>
</organism>
<dbReference type="Gene3D" id="3.40.50.410">
    <property type="entry name" value="von Willebrand factor, type A domain"/>
    <property type="match status" value="1"/>
</dbReference>
<dbReference type="InterPro" id="IPR036465">
    <property type="entry name" value="vWFA_dom_sf"/>
</dbReference>
<dbReference type="Pfam" id="PF00092">
    <property type="entry name" value="VWA"/>
    <property type="match status" value="1"/>
</dbReference>
<dbReference type="SUPFAM" id="SSF53300">
    <property type="entry name" value="vWA-like"/>
    <property type="match status" value="1"/>
</dbReference>
<dbReference type="PANTHER" id="PTHR41248">
    <property type="entry name" value="NORD PROTEIN"/>
    <property type="match status" value="1"/>
</dbReference>
<dbReference type="STRING" id="1225564.AA309_31010"/>
<dbReference type="PANTHER" id="PTHR41248:SF1">
    <property type="entry name" value="NORD PROTEIN"/>
    <property type="match status" value="1"/>
</dbReference>
<dbReference type="Proteomes" id="UP000035489">
    <property type="component" value="Unassembled WGS sequence"/>
</dbReference>